<feature type="region of interest" description="Disordered" evidence="8">
    <location>
        <begin position="270"/>
        <end position="306"/>
    </location>
</feature>
<accession>A0A1V1P1S9</accession>
<evidence type="ECO:0000259" key="10">
    <source>
        <dbReference type="PROSITE" id="PS50011"/>
    </source>
</evidence>
<feature type="domain" description="Protein kinase" evidence="10">
    <location>
        <begin position="9"/>
        <end position="265"/>
    </location>
</feature>
<evidence type="ECO:0000256" key="6">
    <source>
        <dbReference type="ARBA" id="ARBA00022840"/>
    </source>
</evidence>
<evidence type="ECO:0000256" key="9">
    <source>
        <dbReference type="SAM" id="Phobius"/>
    </source>
</evidence>
<evidence type="ECO:0000256" key="2">
    <source>
        <dbReference type="ARBA" id="ARBA00022527"/>
    </source>
</evidence>
<keyword evidence="3" id="KW-0808">Transferase</keyword>
<proteinExistence type="predicted"/>
<dbReference type="EMBL" id="ATBP01000838">
    <property type="protein sequence ID" value="ETR68768.1"/>
    <property type="molecule type" value="Genomic_DNA"/>
</dbReference>
<evidence type="ECO:0000313" key="12">
    <source>
        <dbReference type="Proteomes" id="UP000189670"/>
    </source>
</evidence>
<feature type="compositionally biased region" description="Basic and acidic residues" evidence="8">
    <location>
        <begin position="270"/>
        <end position="292"/>
    </location>
</feature>
<keyword evidence="2 11" id="KW-0723">Serine/threonine-protein kinase</keyword>
<reference evidence="12" key="1">
    <citation type="submission" date="2012-11" db="EMBL/GenBank/DDBJ databases">
        <authorList>
            <person name="Lucero-Rivera Y.E."/>
            <person name="Tovar-Ramirez D."/>
        </authorList>
    </citation>
    <scope>NUCLEOTIDE SEQUENCE [LARGE SCALE GENOMIC DNA]</scope>
    <source>
        <strain evidence="12">Araruama</strain>
    </source>
</reference>
<dbReference type="Pfam" id="PF00069">
    <property type="entry name" value="Pkinase"/>
    <property type="match status" value="1"/>
</dbReference>
<dbReference type="InterPro" id="IPR030616">
    <property type="entry name" value="Aur-like"/>
</dbReference>
<comment type="caution">
    <text evidence="11">The sequence shown here is derived from an EMBL/GenBank/DDBJ whole genome shotgun (WGS) entry which is preliminary data.</text>
</comment>
<keyword evidence="6 7" id="KW-0067">ATP-binding</keyword>
<dbReference type="InterPro" id="IPR011009">
    <property type="entry name" value="Kinase-like_dom_sf"/>
</dbReference>
<evidence type="ECO:0000313" key="11">
    <source>
        <dbReference type="EMBL" id="ETR68768.1"/>
    </source>
</evidence>
<keyword evidence="5 11" id="KW-0418">Kinase</keyword>
<evidence type="ECO:0000256" key="5">
    <source>
        <dbReference type="ARBA" id="ARBA00022777"/>
    </source>
</evidence>
<dbReference type="SUPFAM" id="SSF56112">
    <property type="entry name" value="Protein kinase-like (PK-like)"/>
    <property type="match status" value="1"/>
</dbReference>
<keyword evidence="4 7" id="KW-0547">Nucleotide-binding</keyword>
<evidence type="ECO:0000256" key="3">
    <source>
        <dbReference type="ARBA" id="ARBA00022679"/>
    </source>
</evidence>
<evidence type="ECO:0000256" key="8">
    <source>
        <dbReference type="SAM" id="MobiDB-lite"/>
    </source>
</evidence>
<dbReference type="InterPro" id="IPR008271">
    <property type="entry name" value="Ser/Thr_kinase_AS"/>
</dbReference>
<evidence type="ECO:0000256" key="7">
    <source>
        <dbReference type="PROSITE-ProRule" id="PRU10141"/>
    </source>
</evidence>
<evidence type="ECO:0000256" key="4">
    <source>
        <dbReference type="ARBA" id="ARBA00022741"/>
    </source>
</evidence>
<keyword evidence="9" id="KW-0472">Membrane</keyword>
<dbReference type="InterPro" id="IPR017441">
    <property type="entry name" value="Protein_kinase_ATP_BS"/>
</dbReference>
<feature type="transmembrane region" description="Helical" evidence="9">
    <location>
        <begin position="337"/>
        <end position="355"/>
    </location>
</feature>
<keyword evidence="9" id="KW-1133">Transmembrane helix</keyword>
<dbReference type="Gene3D" id="1.10.510.10">
    <property type="entry name" value="Transferase(Phosphotransferase) domain 1"/>
    <property type="match status" value="1"/>
</dbReference>
<keyword evidence="9" id="KW-0812">Transmembrane</keyword>
<name>A0A1V1P1S9_9BACT</name>
<gene>
    <name evidence="11" type="ORF">OMM_04367</name>
</gene>
<feature type="binding site" evidence="7">
    <location>
        <position position="37"/>
    </location>
    <ligand>
        <name>ATP</name>
        <dbReference type="ChEBI" id="CHEBI:30616"/>
    </ligand>
</feature>
<dbReference type="PROSITE" id="PS00107">
    <property type="entry name" value="PROTEIN_KINASE_ATP"/>
    <property type="match status" value="1"/>
</dbReference>
<protein>
    <recommendedName>
        <fullName evidence="1">non-specific serine/threonine protein kinase</fullName>
        <ecNumber evidence="1">2.7.11.1</ecNumber>
    </recommendedName>
</protein>
<dbReference type="SMART" id="SM00220">
    <property type="entry name" value="S_TKc"/>
    <property type="match status" value="1"/>
</dbReference>
<organism evidence="11 12">
    <name type="scientific">Candidatus Magnetoglobus multicellularis str. Araruama</name>
    <dbReference type="NCBI Taxonomy" id="890399"/>
    <lineage>
        <taxon>Bacteria</taxon>
        <taxon>Pseudomonadati</taxon>
        <taxon>Thermodesulfobacteriota</taxon>
        <taxon>Desulfobacteria</taxon>
        <taxon>Desulfobacterales</taxon>
        <taxon>Desulfobacteraceae</taxon>
        <taxon>Candidatus Magnetoglobus</taxon>
    </lineage>
</organism>
<dbReference type="GO" id="GO:0005524">
    <property type="term" value="F:ATP binding"/>
    <property type="evidence" value="ECO:0007669"/>
    <property type="project" value="UniProtKB-UniRule"/>
</dbReference>
<sequence>MSKRFVREYEILSVIGDGGMGKVFLARHEYLGNFAIKMLASQLNHDKSFRARFIEEAKIHFKLVHDNIVRIHTLIEDRGRLFLVMEYVDGGSLDELIQKNGKLTENQAISIFQDVLKGLDYAHRKGIIHRDIKPSNILVSSDGTAKIMDFGIAITADGKRMTKTGTTLGTSWYMSPEQIQTPKAIDHRSDVYSMGAILYEMLSGNVPFEGENDFHIYQQHVNNPPKKIECCSNILWNIINKALEKNRDQRFDGCGLFLEYIHEFERIQSTEKITEPDSTTDNDHHNAIKPDEENGSNENNEAKNNTDIDIDGELLDQDDHPNDNNGNYETTELSVHWFMYVVVIFLIFIIIYAIVSNG</sequence>
<evidence type="ECO:0000256" key="1">
    <source>
        <dbReference type="ARBA" id="ARBA00012513"/>
    </source>
</evidence>
<dbReference type="CDD" id="cd14014">
    <property type="entry name" value="STKc_PknB_like"/>
    <property type="match status" value="1"/>
</dbReference>
<dbReference type="InterPro" id="IPR000719">
    <property type="entry name" value="Prot_kinase_dom"/>
</dbReference>
<dbReference type="EC" id="2.7.11.1" evidence="1"/>
<dbReference type="PROSITE" id="PS50011">
    <property type="entry name" value="PROTEIN_KINASE_DOM"/>
    <property type="match status" value="1"/>
</dbReference>
<dbReference type="AlphaFoldDB" id="A0A1V1P1S9"/>
<dbReference type="Proteomes" id="UP000189670">
    <property type="component" value="Unassembled WGS sequence"/>
</dbReference>
<dbReference type="PANTHER" id="PTHR24350">
    <property type="entry name" value="SERINE/THREONINE-PROTEIN KINASE IAL-RELATED"/>
    <property type="match status" value="1"/>
</dbReference>
<dbReference type="PROSITE" id="PS00108">
    <property type="entry name" value="PROTEIN_KINASE_ST"/>
    <property type="match status" value="1"/>
</dbReference>
<dbReference type="GO" id="GO:0004674">
    <property type="term" value="F:protein serine/threonine kinase activity"/>
    <property type="evidence" value="ECO:0007669"/>
    <property type="project" value="UniProtKB-KW"/>
</dbReference>
<dbReference type="FunFam" id="1.10.510.10:FF:000021">
    <property type="entry name" value="Serine/threonine protein kinase"/>
    <property type="match status" value="1"/>
</dbReference>